<protein>
    <submittedName>
        <fullName evidence="1">Uncharacterized protein</fullName>
    </submittedName>
</protein>
<sequence>MDNVPPPPPALVVRVATPDWIVQLGGQPAWRVGPTKTRLKAICWDDGAAPKGLKPAPVLPNLPCFIPDVTTAEGQAWLQKFNVTVLQEDRLPELAVR</sequence>
<dbReference type="RefSeq" id="WP_339096160.1">
    <property type="nucleotide sequence ID" value="NZ_CP149782.1"/>
</dbReference>
<dbReference type="EMBL" id="CP149782">
    <property type="protein sequence ID" value="WYF44988.1"/>
    <property type="molecule type" value="Genomic_DNA"/>
</dbReference>
<accession>A0AAU6Q306</accession>
<proteinExistence type="predicted"/>
<dbReference type="AlphaFoldDB" id="A0AAU6Q306"/>
<evidence type="ECO:0000313" key="1">
    <source>
        <dbReference type="EMBL" id="WYF44988.1"/>
    </source>
</evidence>
<organism evidence="1">
    <name type="scientific">Deinococcus sp. VB142</name>
    <dbReference type="NCBI Taxonomy" id="3112952"/>
    <lineage>
        <taxon>Bacteria</taxon>
        <taxon>Thermotogati</taxon>
        <taxon>Deinococcota</taxon>
        <taxon>Deinococci</taxon>
        <taxon>Deinococcales</taxon>
        <taxon>Deinococcaceae</taxon>
        <taxon>Deinococcus</taxon>
    </lineage>
</organism>
<gene>
    <name evidence="1" type="ORF">WDJ50_02405</name>
</gene>
<name>A0AAU6Q306_9DEIO</name>
<reference evidence="1" key="1">
    <citation type="submission" date="2024-03" db="EMBL/GenBank/DDBJ databases">
        <title>Deinococcus weizhi sp. nov., isolated from human skin.</title>
        <authorList>
            <person name="Wei Z."/>
            <person name="Tian F."/>
            <person name="Yang C."/>
            <person name="Xin L.T."/>
            <person name="Wen Z.J."/>
            <person name="Lan K.C."/>
            <person name="Yu L."/>
            <person name="Zhe W."/>
            <person name="Dan F.D."/>
            <person name="Jun W."/>
            <person name="Rui Z."/>
            <person name="Yong X.J."/>
            <person name="Ting Y."/>
            <person name="Wei X."/>
            <person name="Xu Z.G."/>
            <person name="Xin Z."/>
            <person name="Dong F.G."/>
            <person name="Ni X.M."/>
            <person name="Zheng M.G."/>
            <person name="Chun Y."/>
            <person name="Qian W.X."/>
        </authorList>
    </citation>
    <scope>NUCLEOTIDE SEQUENCE</scope>
    <source>
        <strain evidence="1">VB142</strain>
    </source>
</reference>